<accession>A0A1I2JCK0</accession>
<evidence type="ECO:0000313" key="9">
    <source>
        <dbReference type="Proteomes" id="UP000199513"/>
    </source>
</evidence>
<keyword evidence="7" id="KW-0732">Signal</keyword>
<organism evidence="8 9">
    <name type="scientific">Thermoflexibacter ruber</name>
    <dbReference type="NCBI Taxonomy" id="1003"/>
    <lineage>
        <taxon>Bacteria</taxon>
        <taxon>Pseudomonadati</taxon>
        <taxon>Bacteroidota</taxon>
        <taxon>Cytophagia</taxon>
        <taxon>Cytophagales</taxon>
        <taxon>Thermoflexibacteraceae</taxon>
        <taxon>Thermoflexibacter</taxon>
    </lineage>
</organism>
<dbReference type="EMBL" id="FONY01000048">
    <property type="protein sequence ID" value="SFF52572.1"/>
    <property type="molecule type" value="Genomic_DNA"/>
</dbReference>
<dbReference type="GO" id="GO:0005975">
    <property type="term" value="P:carbohydrate metabolic process"/>
    <property type="evidence" value="ECO:0007669"/>
    <property type="project" value="InterPro"/>
</dbReference>
<evidence type="ECO:0000256" key="2">
    <source>
        <dbReference type="ARBA" id="ARBA00022801"/>
    </source>
</evidence>
<dbReference type="InterPro" id="IPR011050">
    <property type="entry name" value="Pectin_lyase_fold/virulence"/>
</dbReference>
<dbReference type="InterPro" id="IPR000743">
    <property type="entry name" value="Glyco_hydro_28"/>
</dbReference>
<dbReference type="RefSeq" id="WP_177217467.1">
    <property type="nucleotide sequence ID" value="NZ_FONY01000048.1"/>
</dbReference>
<dbReference type="Proteomes" id="UP000199513">
    <property type="component" value="Unassembled WGS sequence"/>
</dbReference>
<keyword evidence="2 6" id="KW-0378">Hydrolase</keyword>
<dbReference type="InterPro" id="IPR035953">
    <property type="entry name" value="Dextranase_N-ter"/>
</dbReference>
<evidence type="ECO:0000256" key="3">
    <source>
        <dbReference type="ARBA" id="ARBA00023157"/>
    </source>
</evidence>
<dbReference type="GO" id="GO:0004650">
    <property type="term" value="F:polygalacturonase activity"/>
    <property type="evidence" value="ECO:0007669"/>
    <property type="project" value="InterPro"/>
</dbReference>
<dbReference type="InterPro" id="IPR012334">
    <property type="entry name" value="Pectin_lyas_fold"/>
</dbReference>
<comment type="similarity">
    <text evidence="1 6">Belongs to the glycosyl hydrolase 28 family.</text>
</comment>
<dbReference type="GO" id="GO:0046576">
    <property type="term" value="F:rhamnogalacturonan alpha-L-rhamnopyranosyl-(1-&gt;4)-alpha-D-galactopyranosyluronide lyase activity"/>
    <property type="evidence" value="ECO:0007669"/>
    <property type="project" value="UniProtKB-ARBA"/>
</dbReference>
<evidence type="ECO:0000256" key="7">
    <source>
        <dbReference type="SAM" id="SignalP"/>
    </source>
</evidence>
<dbReference type="PANTHER" id="PTHR31736">
    <property type="match status" value="1"/>
</dbReference>
<evidence type="ECO:0000256" key="6">
    <source>
        <dbReference type="RuleBase" id="RU361169"/>
    </source>
</evidence>
<dbReference type="PANTHER" id="PTHR31736:SF19">
    <property type="entry name" value="PECTIN LYASE SUPERFAMILY PROTEIN-RELATED"/>
    <property type="match status" value="1"/>
</dbReference>
<evidence type="ECO:0000313" key="8">
    <source>
        <dbReference type="EMBL" id="SFF52572.1"/>
    </source>
</evidence>
<reference evidence="8 9" key="1">
    <citation type="submission" date="2016-10" db="EMBL/GenBank/DDBJ databases">
        <authorList>
            <person name="de Groot N.N."/>
        </authorList>
    </citation>
    <scope>NUCLEOTIDE SEQUENCE [LARGE SCALE GENOMIC DNA]</scope>
    <source>
        <strain>GEY</strain>
        <strain evidence="9">DSM 9560</strain>
    </source>
</reference>
<feature type="signal peptide" evidence="7">
    <location>
        <begin position="1"/>
        <end position="21"/>
    </location>
</feature>
<feature type="chain" id="PRO_5011515308" evidence="7">
    <location>
        <begin position="22"/>
        <end position="520"/>
    </location>
</feature>
<keyword evidence="3" id="KW-1015">Disulfide bond</keyword>
<dbReference type="Gene3D" id="2.60.350.10">
    <property type="entry name" value="Dextranase, N-terminal"/>
    <property type="match status" value="1"/>
</dbReference>
<keyword evidence="9" id="KW-1185">Reference proteome</keyword>
<keyword evidence="5 6" id="KW-0326">Glycosidase</keyword>
<dbReference type="Pfam" id="PF00295">
    <property type="entry name" value="Glyco_hydro_28"/>
    <property type="match status" value="1"/>
</dbReference>
<dbReference type="AlphaFoldDB" id="A0A1I2JCK0"/>
<protein>
    <submittedName>
        <fullName evidence="8">Glycosyl hydrolases family 28</fullName>
    </submittedName>
</protein>
<dbReference type="STRING" id="1003.SAMN04488541_104816"/>
<name>A0A1I2JCK0_9BACT</name>
<dbReference type="Gene3D" id="2.160.20.10">
    <property type="entry name" value="Single-stranded right-handed beta-helix, Pectin lyase-like"/>
    <property type="match status" value="1"/>
</dbReference>
<evidence type="ECO:0000256" key="1">
    <source>
        <dbReference type="ARBA" id="ARBA00008834"/>
    </source>
</evidence>
<gene>
    <name evidence="8" type="ORF">SAMN04488541_104816</name>
</gene>
<keyword evidence="4" id="KW-0325">Glycoprotein</keyword>
<evidence type="ECO:0000256" key="5">
    <source>
        <dbReference type="ARBA" id="ARBA00023295"/>
    </source>
</evidence>
<dbReference type="SUPFAM" id="SSF51126">
    <property type="entry name" value="Pectin lyase-like"/>
    <property type="match status" value="1"/>
</dbReference>
<proteinExistence type="inferred from homology"/>
<evidence type="ECO:0000256" key="4">
    <source>
        <dbReference type="ARBA" id="ARBA00023180"/>
    </source>
</evidence>
<sequence>MKKLICLLFISILFSIQKSYAQTAQLYPAPLGINPSTEYKVFVNGKETFVYASPIPAAWCSFEISGTVEIVVETYYRDIKWVDIRPRSAQILPSFKDKTIRFKINTPQKLSIELNGSLRHPLFIFANAPEKNKPSKADPNVLFFEAGKIHYAGMIEAKSNQTIYIEGGAVVVGVIKGENTKNLRIAGRGIIDGTYNRLFSSDLIKTGDTAQIRQNKSGKYEQFIRLDRCENVSIEGITLFNSTSWQIVPINCRDVNINDIKIISDNPSDDGIDVVHSQKVLIENSFIRTKDDCVVIKAYMKKTKDYGIDSVLVQSPNTYKTYFTHQVQEVDDVITRQCVFWNAAWGNALEIGFELNGAEVKNIQFKDCDIIHVEAGSVLSIHNAGKSLVSNILFENIRIEDARQKLFDVAIFRSRYSEDGTRNPEEAQKMYLHGAWDGVQLTPPDKKDYHAQFRGKVQGVTFKNISIIEGLFPFSIFYGFDSEHDVRNIRIQNLKVHGQKIKSLQNAKCYIENTTDLTID</sequence>